<dbReference type="FunFam" id="3.40.50.1100:FF:000004">
    <property type="entry name" value="Tryptophan synthase beta chain"/>
    <property type="match status" value="1"/>
</dbReference>
<dbReference type="SUPFAM" id="SSF53686">
    <property type="entry name" value="Tryptophan synthase beta subunit-like PLP-dependent enzymes"/>
    <property type="match status" value="1"/>
</dbReference>
<evidence type="ECO:0000256" key="8">
    <source>
        <dbReference type="ARBA" id="ARBA00011270"/>
    </source>
</evidence>
<feature type="domain" description="Tryptophan synthase beta chain-like PALP" evidence="19">
    <location>
        <begin position="358"/>
        <end position="666"/>
    </location>
</feature>
<evidence type="ECO:0000256" key="11">
    <source>
        <dbReference type="ARBA" id="ARBA00022822"/>
    </source>
</evidence>
<feature type="modified residue" description="N6-(pyridoxal phosphate)lysine" evidence="16">
    <location>
        <position position="391"/>
    </location>
</feature>
<evidence type="ECO:0000259" key="18">
    <source>
        <dbReference type="Pfam" id="PF00218"/>
    </source>
</evidence>
<keyword evidence="11 17" id="KW-0822">Tryptophan biosynthesis</keyword>
<name>A0A7D7KZR7_KOCVA</name>
<comment type="catalytic activity">
    <reaction evidence="1 17">
        <text>1-(2-carboxyphenylamino)-1-deoxy-D-ribulose 5-phosphate + H(+) = (1S,2R)-1-C-(indol-3-yl)glycerol 3-phosphate + CO2 + H2O</text>
        <dbReference type="Rhea" id="RHEA:23476"/>
        <dbReference type="ChEBI" id="CHEBI:15377"/>
        <dbReference type="ChEBI" id="CHEBI:15378"/>
        <dbReference type="ChEBI" id="CHEBI:16526"/>
        <dbReference type="ChEBI" id="CHEBI:58613"/>
        <dbReference type="ChEBI" id="CHEBI:58866"/>
        <dbReference type="EC" id="4.1.1.48"/>
    </reaction>
</comment>
<dbReference type="Pfam" id="PF00218">
    <property type="entry name" value="IGPS"/>
    <property type="match status" value="1"/>
</dbReference>
<dbReference type="InterPro" id="IPR036052">
    <property type="entry name" value="TrpB-like_PALP_sf"/>
</dbReference>
<protein>
    <recommendedName>
        <fullName evidence="16 17">Multifunctional fusion protein</fullName>
    </recommendedName>
    <domain>
        <recommendedName>
            <fullName evidence="17">Indole-3-glycerol phosphate synthase</fullName>
            <shortName evidence="17">IGPS</shortName>
            <ecNumber evidence="17">4.1.1.48</ecNumber>
        </recommendedName>
    </domain>
    <domain>
        <recommendedName>
            <fullName evidence="16">Tryptophan synthase beta chain</fullName>
            <ecNumber evidence="16">4.2.1.20</ecNumber>
        </recommendedName>
    </domain>
</protein>
<dbReference type="InterPro" id="IPR006654">
    <property type="entry name" value="Trp_synth_beta"/>
</dbReference>
<evidence type="ECO:0000259" key="19">
    <source>
        <dbReference type="Pfam" id="PF00291"/>
    </source>
</evidence>
<dbReference type="GO" id="GO:0004834">
    <property type="term" value="F:tryptophan synthase activity"/>
    <property type="evidence" value="ECO:0007669"/>
    <property type="project" value="UniProtKB-UniRule"/>
</dbReference>
<comment type="pathway">
    <text evidence="5 16">Amino-acid biosynthesis; L-tryptophan biosynthesis; L-tryptophan from chorismate: step 5/5.</text>
</comment>
<dbReference type="NCBIfam" id="TIGR00263">
    <property type="entry name" value="trpB"/>
    <property type="match status" value="1"/>
</dbReference>
<sequence>MTQQHSATVLDQIIEGVREDLETRRAAVSLEELQRAVAQRGPALDAEAALRGSEPASVQVIAEVKRSSPSKGALAEITDPAELAASYERGGASAISVLTEQRRFGGSLADLDAVRAAVGIPVLRKDFVVEDYQVWEARAHGADLVLLIVAALDDAALRHLLELTHELGMHALVETHTAEEVERAVAAGARIIGVNTRNLKTLEVDVHTFGRLAGAMPQDVVVVAESGVLGEEQIRLYAGHGANAVLAGEVLVTSDDPAQSISRFREVGALARAEHLDGATPPAAQAAFAAAQVAGETAQGTASSLREAPGPYFGDFGGRWMPESLVAALDELAETFDKARTDEEFLEEFARLSRDYAGRPSMLTEAERFGAELGVRVFLKREDLNHTGSHKINNVLGQALLARRMGKTRLIAETGAGQHGVATATAAALFGMECCVYMGEEDTRRQALNVARMRLLGAEVVAVTNGSRTLKDAINEALRDWVASVDTTHYLLGTAAGPHPFPAMVRYFHEQIGEEARAQILEKAGRLPDAVTACVGGGSNAIGIFHGFLDDASVELYGNEAGGDGVETGRHAATITLGRPGVMHGSRTFLMQDTDGQTVESHSISAGLDYPAVGPEHSYLHSIGRVKYEAVTDAQAMDAFQLLCRTEGIIPAIESSHALAGAREVAANWVRELGPEVAAQKIIMVSLSGRGDKDVAAAAEWFDMLPQDSHEERVAQKGEQL</sequence>
<keyword evidence="10 17" id="KW-0210">Decarboxylase</keyword>
<keyword evidence="21" id="KW-1185">Reference proteome</keyword>
<dbReference type="EMBL" id="CP059343">
    <property type="protein sequence ID" value="QMS57225.1"/>
    <property type="molecule type" value="Genomic_DNA"/>
</dbReference>
<evidence type="ECO:0000256" key="10">
    <source>
        <dbReference type="ARBA" id="ARBA00022793"/>
    </source>
</evidence>
<dbReference type="Pfam" id="PF00291">
    <property type="entry name" value="PALP"/>
    <property type="match status" value="1"/>
</dbReference>
<evidence type="ECO:0000256" key="1">
    <source>
        <dbReference type="ARBA" id="ARBA00001633"/>
    </source>
</evidence>
<evidence type="ECO:0000256" key="14">
    <source>
        <dbReference type="ARBA" id="ARBA00023239"/>
    </source>
</evidence>
<evidence type="ECO:0000256" key="9">
    <source>
        <dbReference type="ARBA" id="ARBA00022605"/>
    </source>
</evidence>
<dbReference type="InterPro" id="IPR001926">
    <property type="entry name" value="TrpB-like_PALP"/>
</dbReference>
<comment type="similarity">
    <text evidence="6 17">Belongs to the TrpC family.</text>
</comment>
<dbReference type="InterPro" id="IPR013785">
    <property type="entry name" value="Aldolase_TIM"/>
</dbReference>
<evidence type="ECO:0000256" key="15">
    <source>
        <dbReference type="ARBA" id="ARBA00049047"/>
    </source>
</evidence>
<evidence type="ECO:0000256" key="5">
    <source>
        <dbReference type="ARBA" id="ARBA00004733"/>
    </source>
</evidence>
<dbReference type="EC" id="4.1.1.48" evidence="17"/>
<dbReference type="KEGG" id="kvr:CIB50_0001952"/>
<gene>
    <name evidence="16 20" type="primary">trpB</name>
    <name evidence="17" type="synonym">trpC</name>
    <name evidence="20" type="ORF">CIB50_0001952</name>
</gene>
<keyword evidence="9 17" id="KW-0028">Amino-acid biosynthesis</keyword>
<dbReference type="InterPro" id="IPR001468">
    <property type="entry name" value="Indole-3-GlycerolPSynthase_CS"/>
</dbReference>
<dbReference type="PROSITE" id="PS00168">
    <property type="entry name" value="TRP_SYNTHASE_BETA"/>
    <property type="match status" value="1"/>
</dbReference>
<evidence type="ECO:0000256" key="16">
    <source>
        <dbReference type="HAMAP-Rule" id="MF_00133"/>
    </source>
</evidence>
<dbReference type="PANTHER" id="PTHR48077">
    <property type="entry name" value="TRYPTOPHAN SYNTHASE-RELATED"/>
    <property type="match status" value="1"/>
</dbReference>
<dbReference type="NCBIfam" id="NF001377">
    <property type="entry name" value="PRK00278.2-4"/>
    <property type="match status" value="1"/>
</dbReference>
<dbReference type="SUPFAM" id="SSF51366">
    <property type="entry name" value="Ribulose-phoshate binding barrel"/>
    <property type="match status" value="1"/>
</dbReference>
<dbReference type="PROSITE" id="PS00614">
    <property type="entry name" value="IGPS"/>
    <property type="match status" value="1"/>
</dbReference>
<dbReference type="Gene3D" id="3.40.50.1100">
    <property type="match status" value="2"/>
</dbReference>
<dbReference type="EC" id="4.2.1.20" evidence="16"/>
<evidence type="ECO:0000313" key="21">
    <source>
        <dbReference type="Proteomes" id="UP000216825"/>
    </source>
</evidence>
<dbReference type="Proteomes" id="UP000216825">
    <property type="component" value="Chromosome"/>
</dbReference>
<comment type="subunit">
    <text evidence="8 16">Tetramer of two alpha and two beta chains.</text>
</comment>
<dbReference type="NCBIfam" id="NF001369">
    <property type="entry name" value="PRK00278.1-1"/>
    <property type="match status" value="1"/>
</dbReference>
<evidence type="ECO:0000256" key="6">
    <source>
        <dbReference type="ARBA" id="ARBA00008737"/>
    </source>
</evidence>
<proteinExistence type="inferred from homology"/>
<reference evidence="20" key="1">
    <citation type="submission" date="2017-08" db="EMBL/GenBank/DDBJ databases">
        <authorList>
            <person name="Minaev M."/>
            <person name="Kurbakov K.A."/>
            <person name="Solodovnikova G.I."/>
            <person name="Kuznetsova O.A."/>
            <person name="Lisitsyn A.B."/>
        </authorList>
    </citation>
    <scope>NUCLEOTIDE SEQUENCE</scope>
    <source>
        <strain evidence="20">80</strain>
    </source>
</reference>
<dbReference type="AlphaFoldDB" id="A0A7D7KZR7"/>
<keyword evidence="12 16" id="KW-0663">Pyridoxal phosphate</keyword>
<dbReference type="InterPro" id="IPR006653">
    <property type="entry name" value="Trp_synth_b_CS"/>
</dbReference>
<dbReference type="InterPro" id="IPR023026">
    <property type="entry name" value="Trp_synth_beta/beta-like"/>
</dbReference>
<dbReference type="GO" id="GO:0005737">
    <property type="term" value="C:cytoplasm"/>
    <property type="evidence" value="ECO:0007669"/>
    <property type="project" value="TreeGrafter"/>
</dbReference>
<accession>A0A7D7KZR7</accession>
<dbReference type="GO" id="GO:0004425">
    <property type="term" value="F:indole-3-glycerol-phosphate synthase activity"/>
    <property type="evidence" value="ECO:0007669"/>
    <property type="project" value="UniProtKB-UniRule"/>
</dbReference>
<evidence type="ECO:0000313" key="20">
    <source>
        <dbReference type="EMBL" id="QMS57225.1"/>
    </source>
</evidence>
<dbReference type="CDD" id="cd00331">
    <property type="entry name" value="IGPS"/>
    <property type="match status" value="1"/>
</dbReference>
<evidence type="ECO:0000256" key="3">
    <source>
        <dbReference type="ARBA" id="ARBA00002786"/>
    </source>
</evidence>
<dbReference type="InterPro" id="IPR013798">
    <property type="entry name" value="Indole-3-glycerol_P_synth_dom"/>
</dbReference>
<keyword evidence="14 17" id="KW-0456">Lyase</keyword>
<dbReference type="HAMAP" id="MF_00133">
    <property type="entry name" value="Trp_synth_beta"/>
    <property type="match status" value="1"/>
</dbReference>
<dbReference type="FunFam" id="3.40.50.1100:FF:000001">
    <property type="entry name" value="Tryptophan synthase beta chain"/>
    <property type="match status" value="1"/>
</dbReference>
<feature type="domain" description="Indole-3-glycerol phosphate synthase" evidence="18">
    <location>
        <begin position="10"/>
        <end position="263"/>
    </location>
</feature>
<comment type="catalytic activity">
    <reaction evidence="15 16">
        <text>(1S,2R)-1-C-(indol-3-yl)glycerol 3-phosphate + L-serine = D-glyceraldehyde 3-phosphate + L-tryptophan + H2O</text>
        <dbReference type="Rhea" id="RHEA:10532"/>
        <dbReference type="ChEBI" id="CHEBI:15377"/>
        <dbReference type="ChEBI" id="CHEBI:33384"/>
        <dbReference type="ChEBI" id="CHEBI:57912"/>
        <dbReference type="ChEBI" id="CHEBI:58866"/>
        <dbReference type="ChEBI" id="CHEBI:59776"/>
        <dbReference type="EC" id="4.2.1.20"/>
    </reaction>
</comment>
<dbReference type="NCBIfam" id="NF010376">
    <property type="entry name" value="PRK13803.1"/>
    <property type="match status" value="1"/>
</dbReference>
<dbReference type="Gene3D" id="3.20.20.70">
    <property type="entry name" value="Aldolase class I"/>
    <property type="match status" value="1"/>
</dbReference>
<dbReference type="CDD" id="cd06446">
    <property type="entry name" value="Trp-synth_B"/>
    <property type="match status" value="1"/>
</dbReference>
<organism evidence="20 21">
    <name type="scientific">Kocuria varians</name>
    <name type="common">Micrococcus varians</name>
    <dbReference type="NCBI Taxonomy" id="1272"/>
    <lineage>
        <taxon>Bacteria</taxon>
        <taxon>Bacillati</taxon>
        <taxon>Actinomycetota</taxon>
        <taxon>Actinomycetes</taxon>
        <taxon>Micrococcales</taxon>
        <taxon>Micrococcaceae</taxon>
        <taxon>Kocuria</taxon>
    </lineage>
</organism>
<dbReference type="FunFam" id="3.20.20.70:FF:000024">
    <property type="entry name" value="Indole-3-glycerol phosphate synthase"/>
    <property type="match status" value="1"/>
</dbReference>
<dbReference type="UniPathway" id="UPA00035">
    <property type="reaction ID" value="UER00043"/>
</dbReference>
<dbReference type="HAMAP" id="MF_00134_B">
    <property type="entry name" value="IGPS_B"/>
    <property type="match status" value="1"/>
</dbReference>
<evidence type="ECO:0000256" key="12">
    <source>
        <dbReference type="ARBA" id="ARBA00022898"/>
    </source>
</evidence>
<evidence type="ECO:0000256" key="2">
    <source>
        <dbReference type="ARBA" id="ARBA00001933"/>
    </source>
</evidence>
<evidence type="ECO:0000256" key="4">
    <source>
        <dbReference type="ARBA" id="ARBA00004696"/>
    </source>
</evidence>
<comment type="cofactor">
    <cofactor evidence="2 16">
        <name>pyridoxal 5'-phosphate</name>
        <dbReference type="ChEBI" id="CHEBI:597326"/>
    </cofactor>
</comment>
<evidence type="ECO:0000256" key="7">
    <source>
        <dbReference type="ARBA" id="ARBA00009982"/>
    </source>
</evidence>
<evidence type="ECO:0000256" key="13">
    <source>
        <dbReference type="ARBA" id="ARBA00023141"/>
    </source>
</evidence>
<comment type="pathway">
    <text evidence="4 17">Amino-acid biosynthesis; L-tryptophan biosynthesis; L-tryptophan from chorismate: step 4/5.</text>
</comment>
<keyword evidence="13 17" id="KW-0057">Aromatic amino acid biosynthesis</keyword>
<reference evidence="20" key="2">
    <citation type="submission" date="2020-07" db="EMBL/GenBank/DDBJ databases">
        <title>Genome of starter culture bacteria Kocuria salsicia reveals its technological properties and safety for usage in meat industry.</title>
        <authorList>
            <person name="Michael M."/>
            <person name="Konstantin K."/>
            <person name="Evgenii K."/>
            <person name="Galina S."/>
            <person name="Oksana K."/>
            <person name="Andrei L."/>
        </authorList>
    </citation>
    <scope>NUCLEOTIDE SEQUENCE [LARGE SCALE GENOMIC DNA]</scope>
    <source>
        <strain evidence="20">80</strain>
    </source>
</reference>
<dbReference type="PANTHER" id="PTHR48077:SF3">
    <property type="entry name" value="TRYPTOPHAN SYNTHASE"/>
    <property type="match status" value="1"/>
</dbReference>
<dbReference type="InterPro" id="IPR011060">
    <property type="entry name" value="RibuloseP-bd_barrel"/>
</dbReference>
<evidence type="ECO:0000256" key="17">
    <source>
        <dbReference type="HAMAP-Rule" id="MF_00134"/>
    </source>
</evidence>
<comment type="similarity">
    <text evidence="7 16">Belongs to the TrpB family.</text>
</comment>
<comment type="function">
    <text evidence="3 16">The beta subunit is responsible for the synthesis of L-tryptophan from indole and L-serine.</text>
</comment>